<gene>
    <name evidence="1" type="ORF">JQU52_05550</name>
</gene>
<reference evidence="1" key="1">
    <citation type="submission" date="2021-02" db="EMBL/GenBank/DDBJ databases">
        <title>Neisseriaceae sp. 26B isolated from the cloaca of a Common Toad-headed Turtle (Mesoclemmys nasuta).</title>
        <authorList>
            <person name="Spergser J."/>
            <person name="Busse H.-J."/>
        </authorList>
    </citation>
    <scope>NUCLEOTIDE SEQUENCE</scope>
    <source>
        <strain evidence="1">26B</strain>
    </source>
</reference>
<evidence type="ECO:0000313" key="1">
    <source>
        <dbReference type="EMBL" id="QRQ82845.1"/>
    </source>
</evidence>
<name>A0A892ZH46_9NEIS</name>
<dbReference type="Proteomes" id="UP000653156">
    <property type="component" value="Chromosome"/>
</dbReference>
<dbReference type="RefSeq" id="WP_230340138.1">
    <property type="nucleotide sequence ID" value="NZ_CP069798.1"/>
</dbReference>
<proteinExistence type="predicted"/>
<keyword evidence="2" id="KW-1185">Reference proteome</keyword>
<accession>A0A892ZH46</accession>
<sequence>MQNNQIPANEMANVMQQIHVLMAKYYPGRVFDPHEIQQQQPRFEAVFF</sequence>
<protein>
    <submittedName>
        <fullName evidence="1">Uncharacterized protein</fullName>
    </submittedName>
</protein>
<organism evidence="1 2">
    <name type="scientific">Paralysiella testudinis</name>
    <dbReference type="NCBI Taxonomy" id="2809020"/>
    <lineage>
        <taxon>Bacteria</taxon>
        <taxon>Pseudomonadati</taxon>
        <taxon>Pseudomonadota</taxon>
        <taxon>Betaproteobacteria</taxon>
        <taxon>Neisseriales</taxon>
        <taxon>Neisseriaceae</taxon>
        <taxon>Paralysiella</taxon>
    </lineage>
</organism>
<dbReference type="AlphaFoldDB" id="A0A892ZH46"/>
<evidence type="ECO:0000313" key="2">
    <source>
        <dbReference type="Proteomes" id="UP000653156"/>
    </source>
</evidence>
<dbReference type="EMBL" id="CP069798">
    <property type="protein sequence ID" value="QRQ82845.1"/>
    <property type="molecule type" value="Genomic_DNA"/>
</dbReference>
<dbReference type="KEGG" id="ptes:JQU52_05550"/>